<dbReference type="PROSITE" id="PS00678">
    <property type="entry name" value="WD_REPEATS_1"/>
    <property type="match status" value="1"/>
</dbReference>
<dbReference type="PANTHER" id="PTHR19848:SF0">
    <property type="entry name" value="NOTCHLESS PROTEIN HOMOLOG 1"/>
    <property type="match status" value="1"/>
</dbReference>
<organism evidence="8 9">
    <name type="scientific">Globisporangium ultimum (strain ATCC 200006 / CBS 805.95 / DAOM BR144)</name>
    <name type="common">Pythium ultimum</name>
    <dbReference type="NCBI Taxonomy" id="431595"/>
    <lineage>
        <taxon>Eukaryota</taxon>
        <taxon>Sar</taxon>
        <taxon>Stramenopiles</taxon>
        <taxon>Oomycota</taxon>
        <taxon>Peronosporomycetes</taxon>
        <taxon>Pythiales</taxon>
        <taxon>Pythiaceae</taxon>
        <taxon>Globisporangium</taxon>
    </lineage>
</organism>
<feature type="domain" description="NLE" evidence="7">
    <location>
        <begin position="45"/>
        <end position="105"/>
    </location>
</feature>
<sequence>MAPATKKQRVSDDGNATAYPAPELSHEQNDDEETETEDEESPMSIIAQFQSEDGMSVGPQLDIPLSSNVNQMEVLVNELLQNGKNKVPYSLFVGETEITTSLQATVEELKLSTETALTITFQPLAVFRVRPVTRCSDTLQGHSEAILHVSFSPDGKKLASGGGDATVRFWDTNTWRH</sequence>
<dbReference type="InterPro" id="IPR036322">
    <property type="entry name" value="WD40_repeat_dom_sf"/>
</dbReference>
<feature type="region of interest" description="Disordered" evidence="6">
    <location>
        <begin position="1"/>
        <end position="42"/>
    </location>
</feature>
<dbReference type="Proteomes" id="UP000019132">
    <property type="component" value="Unassembled WGS sequence"/>
</dbReference>
<reference evidence="9" key="1">
    <citation type="journal article" date="2010" name="Genome Biol.">
        <title>Genome sequence of the necrotrophic plant pathogen Pythium ultimum reveals original pathogenicity mechanisms and effector repertoire.</title>
        <authorList>
            <person name="Levesque C.A."/>
            <person name="Brouwer H."/>
            <person name="Cano L."/>
            <person name="Hamilton J.P."/>
            <person name="Holt C."/>
            <person name="Huitema E."/>
            <person name="Raffaele S."/>
            <person name="Robideau G.P."/>
            <person name="Thines M."/>
            <person name="Win J."/>
            <person name="Zerillo M.M."/>
            <person name="Beakes G.W."/>
            <person name="Boore J.L."/>
            <person name="Busam D."/>
            <person name="Dumas B."/>
            <person name="Ferriera S."/>
            <person name="Fuerstenberg S.I."/>
            <person name="Gachon C.M."/>
            <person name="Gaulin E."/>
            <person name="Govers F."/>
            <person name="Grenville-Briggs L."/>
            <person name="Horner N."/>
            <person name="Hostetler J."/>
            <person name="Jiang R.H."/>
            <person name="Johnson J."/>
            <person name="Krajaejun T."/>
            <person name="Lin H."/>
            <person name="Meijer H.J."/>
            <person name="Moore B."/>
            <person name="Morris P."/>
            <person name="Phuntmart V."/>
            <person name="Puiu D."/>
            <person name="Shetty J."/>
            <person name="Stajich J.E."/>
            <person name="Tripathy S."/>
            <person name="Wawra S."/>
            <person name="van West P."/>
            <person name="Whitty B.R."/>
            <person name="Coutinho P.M."/>
            <person name="Henrissat B."/>
            <person name="Martin F."/>
            <person name="Thomas P.D."/>
            <person name="Tyler B.M."/>
            <person name="De Vries R.P."/>
            <person name="Kamoun S."/>
            <person name="Yandell M."/>
            <person name="Tisserat N."/>
            <person name="Buell C.R."/>
        </authorList>
    </citation>
    <scope>NUCLEOTIDE SEQUENCE</scope>
    <source>
        <strain evidence="9">DAOM:BR144</strain>
    </source>
</reference>
<dbReference type="SMART" id="SM00320">
    <property type="entry name" value="WD40"/>
    <property type="match status" value="1"/>
</dbReference>
<dbReference type="EMBL" id="GL376585">
    <property type="status" value="NOT_ANNOTATED_CDS"/>
    <property type="molecule type" value="Genomic_DNA"/>
</dbReference>
<dbReference type="HOGENOM" id="CLU_1411391_0_0_1"/>
<dbReference type="GO" id="GO:0005730">
    <property type="term" value="C:nucleolus"/>
    <property type="evidence" value="ECO:0007669"/>
    <property type="project" value="UniProtKB-SubCell"/>
</dbReference>
<dbReference type="Pfam" id="PF00400">
    <property type="entry name" value="WD40"/>
    <property type="match status" value="1"/>
</dbReference>
<dbReference type="PANTHER" id="PTHR19848">
    <property type="entry name" value="WD40 REPEAT PROTEIN"/>
    <property type="match status" value="1"/>
</dbReference>
<keyword evidence="9" id="KW-1185">Reference proteome</keyword>
<dbReference type="GO" id="GO:0000027">
    <property type="term" value="P:ribosomal large subunit assembly"/>
    <property type="evidence" value="ECO:0007669"/>
    <property type="project" value="TreeGrafter"/>
</dbReference>
<dbReference type="STRING" id="431595.K3WRG0"/>
<reference evidence="9" key="2">
    <citation type="submission" date="2010-04" db="EMBL/GenBank/DDBJ databases">
        <authorList>
            <person name="Buell R."/>
            <person name="Hamilton J."/>
            <person name="Hostetler J."/>
        </authorList>
    </citation>
    <scope>NUCLEOTIDE SEQUENCE [LARGE SCALE GENOMIC DNA]</scope>
    <source>
        <strain evidence="9">DAOM:BR144</strain>
    </source>
</reference>
<comment type="subcellular location">
    <subcellularLocation>
        <location evidence="1">Nucleus</location>
        <location evidence="1">Nucleolus</location>
    </subcellularLocation>
</comment>
<accession>K3WRG0</accession>
<dbReference type="EnsemblProtists" id="PYU1_T007554">
    <property type="protein sequence ID" value="PYU1_T007554"/>
    <property type="gene ID" value="PYU1_G007538"/>
</dbReference>
<proteinExistence type="predicted"/>
<evidence type="ECO:0000256" key="2">
    <source>
        <dbReference type="ARBA" id="ARBA00022574"/>
    </source>
</evidence>
<dbReference type="SUPFAM" id="SSF50978">
    <property type="entry name" value="WD40 repeat-like"/>
    <property type="match status" value="1"/>
</dbReference>
<evidence type="ECO:0000256" key="6">
    <source>
        <dbReference type="SAM" id="MobiDB-lite"/>
    </source>
</evidence>
<dbReference type="eggNOG" id="KOG0271">
    <property type="taxonomic scope" value="Eukaryota"/>
</dbReference>
<feature type="compositionally biased region" description="Acidic residues" evidence="6">
    <location>
        <begin position="29"/>
        <end position="41"/>
    </location>
</feature>
<evidence type="ECO:0000313" key="8">
    <source>
        <dbReference type="EnsemblProtists" id="PYU1_T007554"/>
    </source>
</evidence>
<evidence type="ECO:0000256" key="1">
    <source>
        <dbReference type="ARBA" id="ARBA00004604"/>
    </source>
</evidence>
<reference evidence="8" key="3">
    <citation type="submission" date="2015-02" db="UniProtKB">
        <authorList>
            <consortium name="EnsemblProtists"/>
        </authorList>
    </citation>
    <scope>IDENTIFICATION</scope>
    <source>
        <strain evidence="8">DAOM BR144</strain>
    </source>
</reference>
<dbReference type="InterPro" id="IPR001680">
    <property type="entry name" value="WD40_rpt"/>
</dbReference>
<dbReference type="Gene3D" id="2.130.10.10">
    <property type="entry name" value="YVTN repeat-like/Quinoprotein amine dehydrogenase"/>
    <property type="match status" value="1"/>
</dbReference>
<name>K3WRG0_GLOUD</name>
<dbReference type="AlphaFoldDB" id="K3WRG0"/>
<feature type="repeat" description="WD" evidence="5">
    <location>
        <begin position="139"/>
        <end position="177"/>
    </location>
</feature>
<dbReference type="InterPro" id="IPR019775">
    <property type="entry name" value="WD40_repeat_CS"/>
</dbReference>
<keyword evidence="3" id="KW-0677">Repeat</keyword>
<dbReference type="PROSITE" id="PS50294">
    <property type="entry name" value="WD_REPEATS_REGION"/>
    <property type="match status" value="1"/>
</dbReference>
<keyword evidence="2 5" id="KW-0853">WD repeat</keyword>
<protein>
    <recommendedName>
        <fullName evidence="7">NLE domain-containing protein</fullName>
    </recommendedName>
</protein>
<evidence type="ECO:0000259" key="7">
    <source>
        <dbReference type="Pfam" id="PF08154"/>
    </source>
</evidence>
<dbReference type="InParanoid" id="K3WRG0"/>
<dbReference type="PROSITE" id="PS50082">
    <property type="entry name" value="WD_REPEATS_2"/>
    <property type="match status" value="1"/>
</dbReference>
<evidence type="ECO:0000256" key="3">
    <source>
        <dbReference type="ARBA" id="ARBA00022737"/>
    </source>
</evidence>
<dbReference type="InterPro" id="IPR015943">
    <property type="entry name" value="WD40/YVTN_repeat-like_dom_sf"/>
</dbReference>
<dbReference type="Pfam" id="PF08154">
    <property type="entry name" value="NLE"/>
    <property type="match status" value="1"/>
</dbReference>
<dbReference type="VEuPathDB" id="FungiDB:PYU1_G007538"/>
<evidence type="ECO:0000313" key="9">
    <source>
        <dbReference type="Proteomes" id="UP000019132"/>
    </source>
</evidence>
<dbReference type="InterPro" id="IPR012972">
    <property type="entry name" value="NLE"/>
</dbReference>
<keyword evidence="4" id="KW-0539">Nucleus</keyword>
<evidence type="ECO:0000256" key="5">
    <source>
        <dbReference type="PROSITE-ProRule" id="PRU00221"/>
    </source>
</evidence>
<evidence type="ECO:0000256" key="4">
    <source>
        <dbReference type="ARBA" id="ARBA00023242"/>
    </source>
</evidence>